<accession>A0A255EHP5</accession>
<evidence type="ECO:0000256" key="1">
    <source>
        <dbReference type="ARBA" id="ARBA00005952"/>
    </source>
</evidence>
<evidence type="ECO:0000259" key="8">
    <source>
        <dbReference type="Pfam" id="PF01029"/>
    </source>
</evidence>
<keyword evidence="5 6" id="KW-0804">Transcription</keyword>
<dbReference type="SUPFAM" id="SSF48013">
    <property type="entry name" value="NusB-like"/>
    <property type="match status" value="1"/>
</dbReference>
<dbReference type="InterPro" id="IPR011605">
    <property type="entry name" value="NusB_fam"/>
</dbReference>
<reference evidence="11 12" key="1">
    <citation type="submission" date="2017-07" db="EMBL/GenBank/DDBJ databases">
        <title>Draft whole genome sequences of clinical Proprionibacteriaceae strains.</title>
        <authorList>
            <person name="Bernier A.-M."/>
            <person name="Bernard K."/>
            <person name="Domingo M.-C."/>
        </authorList>
    </citation>
    <scope>NUCLEOTIDE SEQUENCE [LARGE SCALE GENOMIC DNA]</scope>
    <source>
        <strain evidence="10 11">NML 150081</strain>
        <strain evidence="9 12">NML 160184</strain>
    </source>
</reference>
<dbReference type="NCBIfam" id="TIGR01951">
    <property type="entry name" value="nusB"/>
    <property type="match status" value="1"/>
</dbReference>
<dbReference type="GO" id="GO:0006353">
    <property type="term" value="P:DNA-templated transcription termination"/>
    <property type="evidence" value="ECO:0007669"/>
    <property type="project" value="UniProtKB-UniRule"/>
</dbReference>
<evidence type="ECO:0000256" key="3">
    <source>
        <dbReference type="ARBA" id="ARBA00022884"/>
    </source>
</evidence>
<dbReference type="HAMAP" id="MF_00073">
    <property type="entry name" value="NusB"/>
    <property type="match status" value="1"/>
</dbReference>
<dbReference type="EMBL" id="NMVI01000018">
    <property type="protein sequence ID" value="OYN86515.1"/>
    <property type="molecule type" value="Genomic_DNA"/>
</dbReference>
<evidence type="ECO:0000256" key="5">
    <source>
        <dbReference type="ARBA" id="ARBA00023163"/>
    </source>
</evidence>
<dbReference type="GO" id="GO:0005829">
    <property type="term" value="C:cytosol"/>
    <property type="evidence" value="ECO:0007669"/>
    <property type="project" value="TreeGrafter"/>
</dbReference>
<dbReference type="Proteomes" id="UP000216300">
    <property type="component" value="Unassembled WGS sequence"/>
</dbReference>
<dbReference type="RefSeq" id="WP_094451082.1">
    <property type="nucleotide sequence ID" value="NZ_NMVI01000018.1"/>
</dbReference>
<evidence type="ECO:0000256" key="2">
    <source>
        <dbReference type="ARBA" id="ARBA00022814"/>
    </source>
</evidence>
<comment type="function">
    <text evidence="6">Involved in transcription antitermination. Required for transcription of ribosomal RNA (rRNA) genes. Binds specifically to the boxA antiterminator sequence of the ribosomal RNA (rrn) operons.</text>
</comment>
<comment type="caution">
    <text evidence="10">The sequence shown here is derived from an EMBL/GenBank/DDBJ whole genome shotgun (WGS) entry which is preliminary data.</text>
</comment>
<name>A0A255EHP5_9ACTN</name>
<feature type="domain" description="NusB/RsmB/TIM44" evidence="8">
    <location>
        <begin position="21"/>
        <end position="143"/>
    </location>
</feature>
<dbReference type="EMBL" id="NMVJ01000006">
    <property type="protein sequence ID" value="OYN91049.1"/>
    <property type="molecule type" value="Genomic_DNA"/>
</dbReference>
<dbReference type="Gene3D" id="1.10.940.10">
    <property type="entry name" value="NusB-like"/>
    <property type="match status" value="1"/>
</dbReference>
<evidence type="ECO:0000313" key="11">
    <source>
        <dbReference type="Proteomes" id="UP000216300"/>
    </source>
</evidence>
<dbReference type="AlphaFoldDB" id="A0A255EHP5"/>
<dbReference type="InterPro" id="IPR006027">
    <property type="entry name" value="NusB_RsmB_TIM44"/>
</dbReference>
<evidence type="ECO:0000256" key="4">
    <source>
        <dbReference type="ARBA" id="ARBA00023015"/>
    </source>
</evidence>
<gene>
    <name evidence="6 10" type="primary">nusB</name>
    <name evidence="10" type="ORF">CGZ91_06160</name>
    <name evidence="9" type="ORF">CGZ92_09240</name>
</gene>
<keyword evidence="4 6" id="KW-0805">Transcription regulation</keyword>
<dbReference type="GO" id="GO:0031564">
    <property type="term" value="P:transcription antitermination"/>
    <property type="evidence" value="ECO:0007669"/>
    <property type="project" value="UniProtKB-KW"/>
</dbReference>
<evidence type="ECO:0000313" key="10">
    <source>
        <dbReference type="EMBL" id="OYN91049.1"/>
    </source>
</evidence>
<dbReference type="InterPro" id="IPR035926">
    <property type="entry name" value="NusB-like_sf"/>
</dbReference>
<evidence type="ECO:0000313" key="12">
    <source>
        <dbReference type="Proteomes" id="UP000216533"/>
    </source>
</evidence>
<dbReference type="PANTHER" id="PTHR11078">
    <property type="entry name" value="N UTILIZATION SUBSTANCE PROTEIN B-RELATED"/>
    <property type="match status" value="1"/>
</dbReference>
<keyword evidence="2 6" id="KW-0889">Transcription antitermination</keyword>
<dbReference type="Pfam" id="PF01029">
    <property type="entry name" value="NusB"/>
    <property type="match status" value="1"/>
</dbReference>
<dbReference type="GO" id="GO:0003723">
    <property type="term" value="F:RNA binding"/>
    <property type="evidence" value="ECO:0007669"/>
    <property type="project" value="UniProtKB-UniRule"/>
</dbReference>
<proteinExistence type="inferred from homology"/>
<comment type="similarity">
    <text evidence="1 6">Belongs to the NusB family.</text>
</comment>
<dbReference type="OrthoDB" id="3528057at2"/>
<dbReference type="Proteomes" id="UP000216533">
    <property type="component" value="Unassembled WGS sequence"/>
</dbReference>
<sequence>MAEQAPEPTQAPRPHTTTRQKARKRAVDIIFEADLRERDLRATLLERAEQAEPAVREFTAALVGGVADHLAEVDDQIRQVLPAGWTLERMPRVDRSIARLATYELSHTDTDTNIVLAEATRLTGELSGDESVRFVNGVTAAVAKHRG</sequence>
<accession>A0A255EAJ2</accession>
<keyword evidence="3 6" id="KW-0694">RNA-binding</keyword>
<evidence type="ECO:0000256" key="6">
    <source>
        <dbReference type="HAMAP-Rule" id="MF_00073"/>
    </source>
</evidence>
<feature type="region of interest" description="Disordered" evidence="7">
    <location>
        <begin position="1"/>
        <end position="23"/>
    </location>
</feature>
<evidence type="ECO:0000256" key="7">
    <source>
        <dbReference type="SAM" id="MobiDB-lite"/>
    </source>
</evidence>
<organism evidence="10 11">
    <name type="scientific">Parenemella sanctibonifatiensis</name>
    <dbReference type="NCBI Taxonomy" id="2016505"/>
    <lineage>
        <taxon>Bacteria</taxon>
        <taxon>Bacillati</taxon>
        <taxon>Actinomycetota</taxon>
        <taxon>Actinomycetes</taxon>
        <taxon>Propionibacteriales</taxon>
        <taxon>Propionibacteriaceae</taxon>
        <taxon>Parenemella</taxon>
    </lineage>
</organism>
<evidence type="ECO:0000313" key="9">
    <source>
        <dbReference type="EMBL" id="OYN86515.1"/>
    </source>
</evidence>
<keyword evidence="11" id="KW-1185">Reference proteome</keyword>
<protein>
    <recommendedName>
        <fullName evidence="6">Transcription antitermination protein NusB</fullName>
    </recommendedName>
    <alternativeName>
        <fullName evidence="6">Antitermination factor NusB</fullName>
    </alternativeName>
</protein>
<dbReference type="PANTHER" id="PTHR11078:SF3">
    <property type="entry name" value="ANTITERMINATION NUSB DOMAIN-CONTAINING PROTEIN"/>
    <property type="match status" value="1"/>
</dbReference>